<reference evidence="1 2" key="1">
    <citation type="submission" date="2011-07" db="EMBL/GenBank/DDBJ databases">
        <title>The complete genome of chromosome of Emticicia oligotrophica DSM 17448.</title>
        <authorList>
            <consortium name="US DOE Joint Genome Institute (JGI-PGF)"/>
            <person name="Lucas S."/>
            <person name="Han J."/>
            <person name="Lapidus A."/>
            <person name="Bruce D."/>
            <person name="Goodwin L."/>
            <person name="Pitluck S."/>
            <person name="Peters L."/>
            <person name="Kyrpides N."/>
            <person name="Mavromatis K."/>
            <person name="Ivanova N."/>
            <person name="Ovchinnikova G."/>
            <person name="Teshima H."/>
            <person name="Detter J.C."/>
            <person name="Tapia R."/>
            <person name="Han C."/>
            <person name="Land M."/>
            <person name="Hauser L."/>
            <person name="Markowitz V."/>
            <person name="Cheng J.-F."/>
            <person name="Hugenholtz P."/>
            <person name="Woyke T."/>
            <person name="Wu D."/>
            <person name="Tindall B."/>
            <person name="Pomrenke H."/>
            <person name="Brambilla E."/>
            <person name="Klenk H.-P."/>
            <person name="Eisen J.A."/>
        </authorList>
    </citation>
    <scope>NUCLEOTIDE SEQUENCE [LARGE SCALE GENOMIC DNA]</scope>
    <source>
        <strain evidence="1 2">DSM 17448</strain>
    </source>
</reference>
<evidence type="ECO:0000313" key="2">
    <source>
        <dbReference type="Proteomes" id="UP000002875"/>
    </source>
</evidence>
<dbReference type="RefSeq" id="WP_015029902.1">
    <property type="nucleotide sequence ID" value="NC_018748.1"/>
</dbReference>
<accession>A0ABN4APC7</accession>
<keyword evidence="2" id="KW-1185">Reference proteome</keyword>
<sequence length="463" mass="53361">MKKKLFFANMALTSRIIFTNYTNMKFFSLLHSKRVLIFAMLLFGLSAKTYAQQKGSLMDVDTTMLKRLLLTMKKYEYVGISGYIQPQYQFIQSEGAKSFNGGDFAAGVNNRFMLRRGRLRFDFARFDKNNLPQLNFVFQFDGTERGVVIRDFWGRFYENKFNLFSVTTGMFARPFGFEVNYGSADRESLERGRMSQTLMKVERDLGLMLSIEPRTKQSFVRYLKWDFGLFNGQGLTATSDFDNHKDAITRLSLKPLKLSQKLIVSGSVSGLFGGMEQFTKYIYKMSDAETKAFFVDSSSSNIGKIAPRKYYGADIQVKIPNRVGNTEFRAEYIRGTQTATQSSSETPGVIPTLNGKNAPLYIRNFDGAYFYFLQHLGSKKHQFVAKYDWYDPNKKVKGNEIGKGFTAADVRFNTFGLGYVVYPNDNLKITFWYEIPKNEKTNLNDYTSDLKDNNFTCRVQYRF</sequence>
<dbReference type="InterPro" id="IPR023614">
    <property type="entry name" value="Porin_dom_sf"/>
</dbReference>
<proteinExistence type="predicted"/>
<dbReference type="EMBL" id="CP002961">
    <property type="protein sequence ID" value="AFK04208.1"/>
    <property type="molecule type" value="Genomic_DNA"/>
</dbReference>
<evidence type="ECO:0000313" key="1">
    <source>
        <dbReference type="EMBL" id="AFK04208.1"/>
    </source>
</evidence>
<dbReference type="Gene3D" id="2.40.160.10">
    <property type="entry name" value="Porin"/>
    <property type="match status" value="1"/>
</dbReference>
<name>A0ABN4APC7_EMTOG</name>
<protein>
    <submittedName>
        <fullName evidence="1">Phosphate-selective porin O and P</fullName>
    </submittedName>
</protein>
<dbReference type="Proteomes" id="UP000002875">
    <property type="component" value="Chromosome"/>
</dbReference>
<organism evidence="1 2">
    <name type="scientific">Emticicia oligotrophica (strain DSM 17448 / CIP 109782 / MTCC 6937 / GPTSA100-15)</name>
    <dbReference type="NCBI Taxonomy" id="929562"/>
    <lineage>
        <taxon>Bacteria</taxon>
        <taxon>Pseudomonadati</taxon>
        <taxon>Bacteroidota</taxon>
        <taxon>Cytophagia</taxon>
        <taxon>Cytophagales</taxon>
        <taxon>Leadbetterellaceae</taxon>
        <taxon>Emticicia</taxon>
    </lineage>
</organism>
<gene>
    <name evidence="1" type="ordered locus">Emtol_3075</name>
</gene>